<evidence type="ECO:0000256" key="1">
    <source>
        <dbReference type="SAM" id="MobiDB-lite"/>
    </source>
</evidence>
<proteinExistence type="predicted"/>
<sequence length="94" mass="10273">MRAGPPPPRPAHAPRPDYLTIKMSRRGLVFVNLHLNRCKVSPCRGRAPVSVTAGSRSAAARRTDEWNDSDASMGLKDVRARLHLTVLICASEGK</sequence>
<feature type="region of interest" description="Disordered" evidence="1">
    <location>
        <begin position="45"/>
        <end position="70"/>
    </location>
</feature>
<dbReference type="Proteomes" id="UP000299102">
    <property type="component" value="Unassembled WGS sequence"/>
</dbReference>
<gene>
    <name evidence="2" type="ORF">EVAR_14087_1</name>
</gene>
<dbReference type="EMBL" id="BGZK01000200">
    <property type="protein sequence ID" value="GBP27898.1"/>
    <property type="molecule type" value="Genomic_DNA"/>
</dbReference>
<accession>A0A4C1UN72</accession>
<reference evidence="2 3" key="1">
    <citation type="journal article" date="2019" name="Commun. Biol.">
        <title>The bagworm genome reveals a unique fibroin gene that provides high tensile strength.</title>
        <authorList>
            <person name="Kono N."/>
            <person name="Nakamura H."/>
            <person name="Ohtoshi R."/>
            <person name="Tomita M."/>
            <person name="Numata K."/>
            <person name="Arakawa K."/>
        </authorList>
    </citation>
    <scope>NUCLEOTIDE SEQUENCE [LARGE SCALE GENOMIC DNA]</scope>
</reference>
<protein>
    <submittedName>
        <fullName evidence="2">Uncharacterized protein</fullName>
    </submittedName>
</protein>
<evidence type="ECO:0000313" key="3">
    <source>
        <dbReference type="Proteomes" id="UP000299102"/>
    </source>
</evidence>
<keyword evidence="3" id="KW-1185">Reference proteome</keyword>
<evidence type="ECO:0000313" key="2">
    <source>
        <dbReference type="EMBL" id="GBP27898.1"/>
    </source>
</evidence>
<organism evidence="2 3">
    <name type="scientific">Eumeta variegata</name>
    <name type="common">Bagworm moth</name>
    <name type="synonym">Eumeta japonica</name>
    <dbReference type="NCBI Taxonomy" id="151549"/>
    <lineage>
        <taxon>Eukaryota</taxon>
        <taxon>Metazoa</taxon>
        <taxon>Ecdysozoa</taxon>
        <taxon>Arthropoda</taxon>
        <taxon>Hexapoda</taxon>
        <taxon>Insecta</taxon>
        <taxon>Pterygota</taxon>
        <taxon>Neoptera</taxon>
        <taxon>Endopterygota</taxon>
        <taxon>Lepidoptera</taxon>
        <taxon>Glossata</taxon>
        <taxon>Ditrysia</taxon>
        <taxon>Tineoidea</taxon>
        <taxon>Psychidae</taxon>
        <taxon>Oiketicinae</taxon>
        <taxon>Eumeta</taxon>
    </lineage>
</organism>
<name>A0A4C1UN72_EUMVA</name>
<comment type="caution">
    <text evidence="2">The sequence shown here is derived from an EMBL/GenBank/DDBJ whole genome shotgun (WGS) entry which is preliminary data.</text>
</comment>
<dbReference type="AlphaFoldDB" id="A0A4C1UN72"/>